<gene>
    <name evidence="1" type="ORF">DW040_02700</name>
</gene>
<reference evidence="1 2" key="1">
    <citation type="submission" date="2018-08" db="EMBL/GenBank/DDBJ databases">
        <title>A genome reference for cultivated species of the human gut microbiota.</title>
        <authorList>
            <person name="Zou Y."/>
            <person name="Xue W."/>
            <person name="Luo G."/>
        </authorList>
    </citation>
    <scope>NUCLEOTIDE SEQUENCE [LARGE SCALE GENOMIC DNA]</scope>
    <source>
        <strain evidence="1 2">AF39-4</strain>
    </source>
</reference>
<accession>A0A415HVK0</accession>
<evidence type="ECO:0000313" key="1">
    <source>
        <dbReference type="EMBL" id="RHK98232.1"/>
    </source>
</evidence>
<protein>
    <submittedName>
        <fullName evidence="1">Uncharacterized protein</fullName>
    </submittedName>
</protein>
<evidence type="ECO:0000313" key="2">
    <source>
        <dbReference type="Proteomes" id="UP000284267"/>
    </source>
</evidence>
<sequence>MRQFECINNKRIYTEEELQNLFKFKVVHGYDKGFENWIKEEIQNGNLRVLSDKEIVNRHIRKYNSYR</sequence>
<dbReference type="AlphaFoldDB" id="A0A415HVK0"/>
<dbReference type="Proteomes" id="UP000284267">
    <property type="component" value="Unassembled WGS sequence"/>
</dbReference>
<name>A0A415HVK0_9FIRM</name>
<organism evidence="1 2">
    <name type="scientific">Blautia obeum</name>
    <dbReference type="NCBI Taxonomy" id="40520"/>
    <lineage>
        <taxon>Bacteria</taxon>
        <taxon>Bacillati</taxon>
        <taxon>Bacillota</taxon>
        <taxon>Clostridia</taxon>
        <taxon>Lachnospirales</taxon>
        <taxon>Lachnospiraceae</taxon>
        <taxon>Blautia</taxon>
    </lineage>
</organism>
<proteinExistence type="predicted"/>
<dbReference type="EMBL" id="QROE01000001">
    <property type="protein sequence ID" value="RHK98232.1"/>
    <property type="molecule type" value="Genomic_DNA"/>
</dbReference>
<comment type="caution">
    <text evidence="1">The sequence shown here is derived from an EMBL/GenBank/DDBJ whole genome shotgun (WGS) entry which is preliminary data.</text>
</comment>
<dbReference type="RefSeq" id="WP_147419425.1">
    <property type="nucleotide sequence ID" value="NZ_CABJDZ010000001.1"/>
</dbReference>